<feature type="transmembrane region" description="Helical" evidence="1">
    <location>
        <begin position="140"/>
        <end position="161"/>
    </location>
</feature>
<dbReference type="OrthoDB" id="7968664at2759"/>
<feature type="transmembrane region" description="Helical" evidence="1">
    <location>
        <begin position="61"/>
        <end position="85"/>
    </location>
</feature>
<keyword evidence="2" id="KW-1185">Reference proteome</keyword>
<dbReference type="GeneID" id="115629887"/>
<accession>A0A6J2U0Y5</accession>
<keyword evidence="1" id="KW-0472">Membrane</keyword>
<reference evidence="3" key="1">
    <citation type="submission" date="2025-08" db="UniProtKB">
        <authorList>
            <consortium name="RefSeq"/>
        </authorList>
    </citation>
    <scope>IDENTIFICATION</scope>
    <source>
        <strain evidence="3">11010-0011.00</strain>
        <tissue evidence="3">Whole body</tissue>
    </source>
</reference>
<proteinExistence type="predicted"/>
<organism evidence="2 3">
    <name type="scientific">Drosophila lebanonensis</name>
    <name type="common">Fruit fly</name>
    <name type="synonym">Scaptodrosophila lebanonensis</name>
    <dbReference type="NCBI Taxonomy" id="7225"/>
    <lineage>
        <taxon>Eukaryota</taxon>
        <taxon>Metazoa</taxon>
        <taxon>Ecdysozoa</taxon>
        <taxon>Arthropoda</taxon>
        <taxon>Hexapoda</taxon>
        <taxon>Insecta</taxon>
        <taxon>Pterygota</taxon>
        <taxon>Neoptera</taxon>
        <taxon>Endopterygota</taxon>
        <taxon>Diptera</taxon>
        <taxon>Brachycera</taxon>
        <taxon>Muscomorpha</taxon>
        <taxon>Ephydroidea</taxon>
        <taxon>Drosophilidae</taxon>
        <taxon>Scaptodrosophila</taxon>
    </lineage>
</organism>
<dbReference type="Proteomes" id="UP000504634">
    <property type="component" value="Unplaced"/>
</dbReference>
<evidence type="ECO:0000256" key="1">
    <source>
        <dbReference type="SAM" id="Phobius"/>
    </source>
</evidence>
<dbReference type="AlphaFoldDB" id="A0A6J2U0Y5"/>
<sequence length="207" mass="24522">MIHISTFHERACFIMRHYFRISANNCEDYSIWAFNSYGYWLDVKQHFVSCLQCTVQWFPFVFWFVLSLSIVGVLHSIIEFIRLYCKSPKPVSMWRPRCFYTFSDLRLRRCRLLGTFLMIKAWMLLLYAVITISPNYMGPWLVFNATVLALDFVVWCIEVLCGTQNVSIRSILSFLLPLISQYLVRCVKNVFEQALILDEADKLSFWS</sequence>
<gene>
    <name evidence="3" type="primary">LOC115629887</name>
</gene>
<evidence type="ECO:0000313" key="2">
    <source>
        <dbReference type="Proteomes" id="UP000504634"/>
    </source>
</evidence>
<evidence type="ECO:0000313" key="3">
    <source>
        <dbReference type="RefSeq" id="XP_030382346.1"/>
    </source>
</evidence>
<keyword evidence="1" id="KW-1133">Transmembrane helix</keyword>
<feature type="transmembrane region" description="Helical" evidence="1">
    <location>
        <begin position="112"/>
        <end position="134"/>
    </location>
</feature>
<name>A0A6J2U0Y5_DROLE</name>
<keyword evidence="1" id="KW-0812">Transmembrane</keyword>
<protein>
    <submittedName>
        <fullName evidence="3">Uncharacterized protein LOC115629887</fullName>
    </submittedName>
</protein>
<dbReference type="RefSeq" id="XP_030382346.1">
    <property type="nucleotide sequence ID" value="XM_030526486.1"/>
</dbReference>